<dbReference type="AlphaFoldDB" id="A0A8E0TU05"/>
<dbReference type="Proteomes" id="UP000016569">
    <property type="component" value="Unassembled WGS sequence"/>
</dbReference>
<evidence type="ECO:0000313" key="1">
    <source>
        <dbReference type="EMBL" id="GAD60671.1"/>
    </source>
</evidence>
<accession>A0A8E0TU05</accession>
<organism evidence="1 2">
    <name type="scientific">Brevundimonas abyssalis TAR-001</name>
    <dbReference type="NCBI Taxonomy" id="1391729"/>
    <lineage>
        <taxon>Bacteria</taxon>
        <taxon>Pseudomonadati</taxon>
        <taxon>Pseudomonadota</taxon>
        <taxon>Alphaproteobacteria</taxon>
        <taxon>Caulobacterales</taxon>
        <taxon>Caulobacteraceae</taxon>
        <taxon>Brevundimonas</taxon>
    </lineage>
</organism>
<evidence type="ECO:0000313" key="2">
    <source>
        <dbReference type="Proteomes" id="UP000016569"/>
    </source>
</evidence>
<gene>
    <name evidence="1" type="ORF">MBEBAB_2921</name>
</gene>
<sequence length="97" mass="10442">MQLVADGARLGLRFTPRLALDLALRLLQPQAKAANHAPLGIKAGAVTTARTDDGHAVLSFALPGEARLSIVLAPEMEQRLVHDLTQPPREAPPRLMH</sequence>
<dbReference type="EMBL" id="BATC01000106">
    <property type="protein sequence ID" value="GAD60671.1"/>
    <property type="molecule type" value="Genomic_DNA"/>
</dbReference>
<proteinExistence type="predicted"/>
<reference evidence="2" key="1">
    <citation type="journal article" date="2013" name="Genome Announc.">
        <title>Draft Genome Sequence of the Dimorphic Prosthecate Bacterium Brevundimonas abyssalis TAR-001T.</title>
        <authorList>
            <person name="Tsubouchi T."/>
            <person name="Nishi S."/>
            <person name="Usui K."/>
            <person name="Shimane Y."/>
            <person name="Takaki Y."/>
            <person name="Maruyama T."/>
            <person name="Hatada Y."/>
        </authorList>
    </citation>
    <scope>NUCLEOTIDE SEQUENCE [LARGE SCALE GENOMIC DNA]</scope>
    <source>
        <strain evidence="2">TAR-001</strain>
    </source>
</reference>
<protein>
    <submittedName>
        <fullName evidence="1">Uncharacterized protein</fullName>
    </submittedName>
</protein>
<keyword evidence="2" id="KW-1185">Reference proteome</keyword>
<comment type="caution">
    <text evidence="1">The sequence shown here is derived from an EMBL/GenBank/DDBJ whole genome shotgun (WGS) entry which is preliminary data.</text>
</comment>
<name>A0A8E0TU05_9CAUL</name>